<feature type="transmembrane region" description="Helical" evidence="1">
    <location>
        <begin position="157"/>
        <end position="179"/>
    </location>
</feature>
<accession>A0A0G2GTQ4</accession>
<keyword evidence="1" id="KW-1133">Transmembrane helix</keyword>
<feature type="transmembrane region" description="Helical" evidence="1">
    <location>
        <begin position="59"/>
        <end position="79"/>
    </location>
</feature>
<gene>
    <name evidence="2" type="ORF">UCDDS831_g01308</name>
</gene>
<protein>
    <submittedName>
        <fullName evidence="2">Uncharacterized protein</fullName>
    </submittedName>
</protein>
<evidence type="ECO:0000256" key="1">
    <source>
        <dbReference type="SAM" id="Phobius"/>
    </source>
</evidence>
<reference evidence="2 3" key="2">
    <citation type="submission" date="2015-05" db="EMBL/GenBank/DDBJ databases">
        <title>Distinctive expansion of gene families associated with plant cell wall degradation and secondary metabolism in the genomes of grapevine trunk pathogens.</title>
        <authorList>
            <person name="Lawrence D.P."/>
            <person name="Travadon R."/>
            <person name="Rolshausen P.E."/>
            <person name="Baumgartner K."/>
        </authorList>
    </citation>
    <scope>NUCLEOTIDE SEQUENCE [LARGE SCALE GENOMIC DNA]</scope>
    <source>
        <strain evidence="2">DS831</strain>
    </source>
</reference>
<evidence type="ECO:0000313" key="3">
    <source>
        <dbReference type="Proteomes" id="UP000034182"/>
    </source>
</evidence>
<sequence length="735" mass="81863">MPSDPPTSTFAKDHFVPPTNNLKRIQSLRSRESSINEDRPLPRKDGYIGRWTTARIMSVIFGTFTLIGAAHSALLVFKIASSHGKPEGFDKGSQKLMTLSIWVTVTPILFATIMGRLCRKFALYRAQTGITIGTLERFVGCQSIYTAIQTQLSMRPFSILGLSIIIVWLFPPFASQAFLHLVDLSDTYVTNAGTVKYLQLIQAAQDTVKAAAAVSMPLTRQLLSSAVFFQISLLMHSYVNSPRDYKAYVKIPSVHSLTPGSGSWDPTEWRQIDAGQPTSYSSLMGIPIAGLSHDVNTTTTFRLPSRHWTVNCSHSDLAMLDQNEFGDKYDWTTQPFVMDLAVPDNITASHSSWPIRLLSMKGDPQANAFEYRVTEAQRKLAPLPKVPINLAYCSIGAQNVVSNVTCSQTDCEVNSMLLLNEVQSSRSDASVHYLSSINVEDQDHACNTEGCDKTVDVYKDVWNPALWDDNKVDGGAKPDPELNLSSAGTPVQGLRMVLQTLSMASVIQQESFPYIENHNVTPAYARYINGIGATNVELWLNGNNDGYVSSQYNPWPDYSSVPIEDFSARMETLINTWWQSFYMPPYLEADLLNDPIFDHTNRLLFKKGDRSSPFNDTTTSVHEPGPRLYRCNWPFVFVAMITSVIMVVAAGVSVVLDCIIIAPNVFGFASTYTRDKVHLLDYVEGSYMSGFERASALRDVKVRIGDVHRREVVGHISLTTDLDTGTALRKDRQYD</sequence>
<keyword evidence="1" id="KW-0472">Membrane</keyword>
<reference evidence="2 3" key="1">
    <citation type="submission" date="2015-03" db="EMBL/GenBank/DDBJ databases">
        <authorList>
            <person name="Morales-Cruz A."/>
            <person name="Amrine K.C."/>
            <person name="Cantu D."/>
        </authorList>
    </citation>
    <scope>NUCLEOTIDE SEQUENCE [LARGE SCALE GENOMIC DNA]</scope>
    <source>
        <strain evidence="2">DS831</strain>
    </source>
</reference>
<dbReference type="EMBL" id="LAQI01000031">
    <property type="protein sequence ID" value="KKY26648.1"/>
    <property type="molecule type" value="Genomic_DNA"/>
</dbReference>
<feature type="transmembrane region" description="Helical" evidence="1">
    <location>
        <begin position="635"/>
        <end position="656"/>
    </location>
</feature>
<feature type="transmembrane region" description="Helical" evidence="1">
    <location>
        <begin position="99"/>
        <end position="118"/>
    </location>
</feature>
<evidence type="ECO:0000313" key="2">
    <source>
        <dbReference type="EMBL" id="KKY26648.1"/>
    </source>
</evidence>
<proteinExistence type="predicted"/>
<dbReference type="Proteomes" id="UP000034182">
    <property type="component" value="Unassembled WGS sequence"/>
</dbReference>
<name>A0A0G2GTQ4_9PEZI</name>
<dbReference type="AlphaFoldDB" id="A0A0G2GTQ4"/>
<organism evidence="2 3">
    <name type="scientific">Diplodia seriata</name>
    <dbReference type="NCBI Taxonomy" id="420778"/>
    <lineage>
        <taxon>Eukaryota</taxon>
        <taxon>Fungi</taxon>
        <taxon>Dikarya</taxon>
        <taxon>Ascomycota</taxon>
        <taxon>Pezizomycotina</taxon>
        <taxon>Dothideomycetes</taxon>
        <taxon>Dothideomycetes incertae sedis</taxon>
        <taxon>Botryosphaeriales</taxon>
        <taxon>Botryosphaeriaceae</taxon>
        <taxon>Diplodia</taxon>
    </lineage>
</organism>
<keyword evidence="1" id="KW-0812">Transmembrane</keyword>
<comment type="caution">
    <text evidence="2">The sequence shown here is derived from an EMBL/GenBank/DDBJ whole genome shotgun (WGS) entry which is preliminary data.</text>
</comment>